<proteinExistence type="predicted"/>
<dbReference type="Proteomes" id="UP000070434">
    <property type="component" value="Unassembled WGS sequence"/>
</dbReference>
<name>A0AAW3PU40_9BURK</name>
<dbReference type="AlphaFoldDB" id="A0AAW3PU40"/>
<sequence length="61" mass="6900">MDAAARVALAFHRSEINRITLSAAHRDHKDDHFRVAHFVDEAIADTRQFDLVAIRVAVQFG</sequence>
<evidence type="ECO:0000313" key="1">
    <source>
        <dbReference type="EMBL" id="KWZ31853.1"/>
    </source>
</evidence>
<reference evidence="1 2" key="1">
    <citation type="submission" date="2015-11" db="EMBL/GenBank/DDBJ databases">
        <authorList>
            <person name="Sahl J."/>
            <person name="Wagner D."/>
            <person name="Keim P."/>
        </authorList>
    </citation>
    <scope>NUCLEOTIDE SEQUENCE [LARGE SCALE GENOMIC DNA]</scope>
    <source>
        <strain evidence="1 2">AZ-4-2-10-S1-D7</strain>
    </source>
</reference>
<protein>
    <submittedName>
        <fullName evidence="1">Uncharacterized protein</fullName>
    </submittedName>
</protein>
<accession>A0AAW3PU40</accession>
<organism evidence="1 2">
    <name type="scientific">Burkholderia anthina</name>
    <dbReference type="NCBI Taxonomy" id="179879"/>
    <lineage>
        <taxon>Bacteria</taxon>
        <taxon>Pseudomonadati</taxon>
        <taxon>Pseudomonadota</taxon>
        <taxon>Betaproteobacteria</taxon>
        <taxon>Burkholderiales</taxon>
        <taxon>Burkholderiaceae</taxon>
        <taxon>Burkholderia</taxon>
        <taxon>Burkholderia cepacia complex</taxon>
    </lineage>
</organism>
<evidence type="ECO:0000313" key="2">
    <source>
        <dbReference type="Proteomes" id="UP000070434"/>
    </source>
</evidence>
<gene>
    <name evidence="1" type="ORF">WS64_26770</name>
</gene>
<comment type="caution">
    <text evidence="1">The sequence shown here is derived from an EMBL/GenBank/DDBJ whole genome shotgun (WGS) entry which is preliminary data.</text>
</comment>
<dbReference type="EMBL" id="LNJP01000003">
    <property type="protein sequence ID" value="KWZ31853.1"/>
    <property type="molecule type" value="Genomic_DNA"/>
</dbReference>